<accession>A0A9R1WSJ3</accession>
<keyword evidence="2" id="KW-1185">Reference proteome</keyword>
<gene>
    <name evidence="1" type="ORF">LSAT_V11C100040440</name>
</gene>
<evidence type="ECO:0000313" key="2">
    <source>
        <dbReference type="Proteomes" id="UP000235145"/>
    </source>
</evidence>
<dbReference type="Proteomes" id="UP000235145">
    <property type="component" value="Unassembled WGS sequence"/>
</dbReference>
<dbReference type="EMBL" id="NBSK02000001">
    <property type="protein sequence ID" value="KAJ0227303.1"/>
    <property type="molecule type" value="Genomic_DNA"/>
</dbReference>
<evidence type="ECO:0000313" key="1">
    <source>
        <dbReference type="EMBL" id="KAJ0227303.1"/>
    </source>
</evidence>
<name>A0A9R1WSJ3_LACSA</name>
<sequence>MNHHWDIIHCWMKFHLYFIRTSHIYKMYWVMEIVVFDQLVALRPSTIVRRVIEFIRRLYKIVTSLSFFTKTKSAPTKHLMLMLEIGVLIANKFGPREFQNHRVLTFALVYANHYVMVQLEGEYPMPPIASLWIRHKAPSTTQ</sequence>
<protein>
    <submittedName>
        <fullName evidence="1">Uncharacterized protein</fullName>
    </submittedName>
</protein>
<dbReference type="AlphaFoldDB" id="A0A9R1WSJ3"/>
<organism evidence="1 2">
    <name type="scientific">Lactuca sativa</name>
    <name type="common">Garden lettuce</name>
    <dbReference type="NCBI Taxonomy" id="4236"/>
    <lineage>
        <taxon>Eukaryota</taxon>
        <taxon>Viridiplantae</taxon>
        <taxon>Streptophyta</taxon>
        <taxon>Embryophyta</taxon>
        <taxon>Tracheophyta</taxon>
        <taxon>Spermatophyta</taxon>
        <taxon>Magnoliopsida</taxon>
        <taxon>eudicotyledons</taxon>
        <taxon>Gunneridae</taxon>
        <taxon>Pentapetalae</taxon>
        <taxon>asterids</taxon>
        <taxon>campanulids</taxon>
        <taxon>Asterales</taxon>
        <taxon>Asteraceae</taxon>
        <taxon>Cichorioideae</taxon>
        <taxon>Cichorieae</taxon>
        <taxon>Lactucinae</taxon>
        <taxon>Lactuca</taxon>
    </lineage>
</organism>
<reference evidence="1 2" key="1">
    <citation type="journal article" date="2017" name="Nat. Commun.">
        <title>Genome assembly with in vitro proximity ligation data and whole-genome triplication in lettuce.</title>
        <authorList>
            <person name="Reyes-Chin-Wo S."/>
            <person name="Wang Z."/>
            <person name="Yang X."/>
            <person name="Kozik A."/>
            <person name="Arikit S."/>
            <person name="Song C."/>
            <person name="Xia L."/>
            <person name="Froenicke L."/>
            <person name="Lavelle D.O."/>
            <person name="Truco M.J."/>
            <person name="Xia R."/>
            <person name="Zhu S."/>
            <person name="Xu C."/>
            <person name="Xu H."/>
            <person name="Xu X."/>
            <person name="Cox K."/>
            <person name="Korf I."/>
            <person name="Meyers B.C."/>
            <person name="Michelmore R.W."/>
        </authorList>
    </citation>
    <scope>NUCLEOTIDE SEQUENCE [LARGE SCALE GENOMIC DNA]</scope>
    <source>
        <strain evidence="2">cv. Salinas</strain>
        <tissue evidence="1">Seedlings</tissue>
    </source>
</reference>
<proteinExistence type="predicted"/>
<comment type="caution">
    <text evidence="1">The sequence shown here is derived from an EMBL/GenBank/DDBJ whole genome shotgun (WGS) entry which is preliminary data.</text>
</comment>